<dbReference type="eggNOG" id="KOG0048">
    <property type="taxonomic scope" value="Eukaryota"/>
</dbReference>
<keyword evidence="4" id="KW-0539">Nucleus</keyword>
<dbReference type="Proteomes" id="UP000001542">
    <property type="component" value="Unassembled WGS sequence"/>
</dbReference>
<dbReference type="KEGG" id="tva:4749519"/>
<dbReference type="InterPro" id="IPR001005">
    <property type="entry name" value="SANT/Myb"/>
</dbReference>
<dbReference type="Gene3D" id="1.10.10.60">
    <property type="entry name" value="Homeodomain-like"/>
    <property type="match status" value="2"/>
</dbReference>
<dbReference type="OrthoDB" id="2143914at2759"/>
<dbReference type="SUPFAM" id="SSF46689">
    <property type="entry name" value="Homeodomain-like"/>
    <property type="match status" value="1"/>
</dbReference>
<feature type="domain" description="HTH myb-type" evidence="6">
    <location>
        <begin position="65"/>
        <end position="113"/>
    </location>
</feature>
<keyword evidence="1" id="KW-0805">Transcription regulation</keyword>
<proteinExistence type="predicted"/>
<organism evidence="7 8">
    <name type="scientific">Trichomonas vaginalis (strain ATCC PRA-98 / G3)</name>
    <dbReference type="NCBI Taxonomy" id="412133"/>
    <lineage>
        <taxon>Eukaryota</taxon>
        <taxon>Metamonada</taxon>
        <taxon>Parabasalia</taxon>
        <taxon>Trichomonadida</taxon>
        <taxon>Trichomonadidae</taxon>
        <taxon>Trichomonas</taxon>
    </lineage>
</organism>
<keyword evidence="8" id="KW-1185">Reference proteome</keyword>
<dbReference type="GO" id="GO:0000978">
    <property type="term" value="F:RNA polymerase II cis-regulatory region sequence-specific DNA binding"/>
    <property type="evidence" value="ECO:0000318"/>
    <property type="project" value="GO_Central"/>
</dbReference>
<sequence length="169" mass="20313">MPKKGSPGYVPKNKFTPEEDDELNEIIEHYGTSDWEIVASHMKKRTARQCRERWVNYLAPELSNQPWTAEEDKLLDELYNDIGSRWHKIAQYFHNRSGNCIRNRFKLRQRREQRLQRKQLKQQTKQETPAPEVVPEVKMINLESFKTDDTIMDLFPLDKTKFEDWFIDV</sequence>
<protein>
    <submittedName>
        <fullName evidence="7">Myb-like DNA-binding domain containing protein</fullName>
    </submittedName>
</protein>
<evidence type="ECO:0000256" key="1">
    <source>
        <dbReference type="ARBA" id="ARBA00023015"/>
    </source>
</evidence>
<accession>A2FTG2</accession>
<feature type="domain" description="Myb-like" evidence="5">
    <location>
        <begin position="12"/>
        <end position="58"/>
    </location>
</feature>
<dbReference type="InterPro" id="IPR051575">
    <property type="entry name" value="Myb-like_DNA-bd"/>
</dbReference>
<dbReference type="SMR" id="A2FTG2"/>
<gene>
    <name evidence="7" type="ORF">TVAG_459370</name>
</gene>
<dbReference type="InterPro" id="IPR017930">
    <property type="entry name" value="Myb_dom"/>
</dbReference>
<dbReference type="GO" id="GO:0000981">
    <property type="term" value="F:DNA-binding transcription factor activity, RNA polymerase II-specific"/>
    <property type="evidence" value="ECO:0000318"/>
    <property type="project" value="GO_Central"/>
</dbReference>
<evidence type="ECO:0000259" key="6">
    <source>
        <dbReference type="PROSITE" id="PS51294"/>
    </source>
</evidence>
<dbReference type="GO" id="GO:0005634">
    <property type="term" value="C:nucleus"/>
    <property type="evidence" value="ECO:0000318"/>
    <property type="project" value="GO_Central"/>
</dbReference>
<evidence type="ECO:0000313" key="7">
    <source>
        <dbReference type="EMBL" id="EAX91812.1"/>
    </source>
</evidence>
<dbReference type="CDD" id="cd00167">
    <property type="entry name" value="SANT"/>
    <property type="match status" value="2"/>
</dbReference>
<feature type="domain" description="HTH myb-type" evidence="6">
    <location>
        <begin position="1"/>
        <end position="62"/>
    </location>
</feature>
<dbReference type="PROSITE" id="PS51294">
    <property type="entry name" value="HTH_MYB"/>
    <property type="match status" value="2"/>
</dbReference>
<dbReference type="RefSeq" id="XP_001304742.1">
    <property type="nucleotide sequence ID" value="XM_001304741.1"/>
</dbReference>
<dbReference type="EMBL" id="DS114009">
    <property type="protein sequence ID" value="EAX91812.1"/>
    <property type="molecule type" value="Genomic_DNA"/>
</dbReference>
<feature type="domain" description="Myb-like" evidence="5">
    <location>
        <begin position="59"/>
        <end position="106"/>
    </location>
</feature>
<dbReference type="AlphaFoldDB" id="A2FTG2"/>
<dbReference type="SMART" id="SM00717">
    <property type="entry name" value="SANT"/>
    <property type="match status" value="2"/>
</dbReference>
<dbReference type="InParanoid" id="A2FTG2"/>
<evidence type="ECO:0000259" key="5">
    <source>
        <dbReference type="PROSITE" id="PS50090"/>
    </source>
</evidence>
<dbReference type="GO" id="GO:0006355">
    <property type="term" value="P:regulation of DNA-templated transcription"/>
    <property type="evidence" value="ECO:0000318"/>
    <property type="project" value="GO_Central"/>
</dbReference>
<reference evidence="7" key="1">
    <citation type="submission" date="2006-10" db="EMBL/GenBank/DDBJ databases">
        <authorList>
            <person name="Amadeo P."/>
            <person name="Zhao Q."/>
            <person name="Wortman J."/>
            <person name="Fraser-Liggett C."/>
            <person name="Carlton J."/>
        </authorList>
    </citation>
    <scope>NUCLEOTIDE SEQUENCE</scope>
    <source>
        <strain evidence="7">G3</strain>
    </source>
</reference>
<evidence type="ECO:0000256" key="3">
    <source>
        <dbReference type="ARBA" id="ARBA00023163"/>
    </source>
</evidence>
<evidence type="ECO:0000313" key="8">
    <source>
        <dbReference type="Proteomes" id="UP000001542"/>
    </source>
</evidence>
<dbReference type="PANTHER" id="PTHR46621:SF1">
    <property type="entry name" value="SNRNA-ACTIVATING PROTEIN COMPLEX SUBUNIT 4"/>
    <property type="match status" value="1"/>
</dbReference>
<dbReference type="STRING" id="5722.A2FTG2"/>
<evidence type="ECO:0000256" key="2">
    <source>
        <dbReference type="ARBA" id="ARBA00023125"/>
    </source>
</evidence>
<keyword evidence="3" id="KW-0804">Transcription</keyword>
<dbReference type="Pfam" id="PF13921">
    <property type="entry name" value="Myb_DNA-bind_6"/>
    <property type="match status" value="1"/>
</dbReference>
<dbReference type="VEuPathDB" id="TrichDB:TVAG_459370"/>
<name>A2FTG2_TRIV3</name>
<reference evidence="7" key="2">
    <citation type="journal article" date="2007" name="Science">
        <title>Draft genome sequence of the sexually transmitted pathogen Trichomonas vaginalis.</title>
        <authorList>
            <person name="Carlton J.M."/>
            <person name="Hirt R.P."/>
            <person name="Silva J.C."/>
            <person name="Delcher A.L."/>
            <person name="Schatz M."/>
            <person name="Zhao Q."/>
            <person name="Wortman J.R."/>
            <person name="Bidwell S.L."/>
            <person name="Alsmark U.C.M."/>
            <person name="Besteiro S."/>
            <person name="Sicheritz-Ponten T."/>
            <person name="Noel C.J."/>
            <person name="Dacks J.B."/>
            <person name="Foster P.G."/>
            <person name="Simillion C."/>
            <person name="Van de Peer Y."/>
            <person name="Miranda-Saavedra D."/>
            <person name="Barton G.J."/>
            <person name="Westrop G.D."/>
            <person name="Mueller S."/>
            <person name="Dessi D."/>
            <person name="Fiori P.L."/>
            <person name="Ren Q."/>
            <person name="Paulsen I."/>
            <person name="Zhang H."/>
            <person name="Bastida-Corcuera F.D."/>
            <person name="Simoes-Barbosa A."/>
            <person name="Brown M.T."/>
            <person name="Hayes R.D."/>
            <person name="Mukherjee M."/>
            <person name="Okumura C.Y."/>
            <person name="Schneider R."/>
            <person name="Smith A.J."/>
            <person name="Vanacova S."/>
            <person name="Villalvazo M."/>
            <person name="Haas B.J."/>
            <person name="Pertea M."/>
            <person name="Feldblyum T.V."/>
            <person name="Utterback T.R."/>
            <person name="Shu C.L."/>
            <person name="Osoegawa K."/>
            <person name="de Jong P.J."/>
            <person name="Hrdy I."/>
            <person name="Horvathova L."/>
            <person name="Zubacova Z."/>
            <person name="Dolezal P."/>
            <person name="Malik S.B."/>
            <person name="Logsdon J.M. Jr."/>
            <person name="Henze K."/>
            <person name="Gupta A."/>
            <person name="Wang C.C."/>
            <person name="Dunne R.L."/>
            <person name="Upcroft J.A."/>
            <person name="Upcroft P."/>
            <person name="White O."/>
            <person name="Salzberg S.L."/>
            <person name="Tang P."/>
            <person name="Chiu C.-H."/>
            <person name="Lee Y.-S."/>
            <person name="Embley T.M."/>
            <person name="Coombs G.H."/>
            <person name="Mottram J.C."/>
            <person name="Tachezy J."/>
            <person name="Fraser-Liggett C.M."/>
            <person name="Johnson P.J."/>
        </authorList>
    </citation>
    <scope>NUCLEOTIDE SEQUENCE [LARGE SCALE GENOMIC DNA]</scope>
    <source>
        <strain evidence="7">G3</strain>
    </source>
</reference>
<evidence type="ECO:0000256" key="4">
    <source>
        <dbReference type="ARBA" id="ARBA00023242"/>
    </source>
</evidence>
<dbReference type="PANTHER" id="PTHR46621">
    <property type="entry name" value="SNRNA-ACTIVATING PROTEIN COMPLEX SUBUNIT 4"/>
    <property type="match status" value="1"/>
</dbReference>
<dbReference type="FunFam" id="1.10.10.60:FF:000016">
    <property type="entry name" value="Transcriptional activator Myb isoform A"/>
    <property type="match status" value="1"/>
</dbReference>
<dbReference type="VEuPathDB" id="TrichDB:TVAGG3_0452880"/>
<dbReference type="PROSITE" id="PS50090">
    <property type="entry name" value="MYB_LIKE"/>
    <property type="match status" value="2"/>
</dbReference>
<keyword evidence="2 7" id="KW-0238">DNA-binding</keyword>
<dbReference type="InterPro" id="IPR009057">
    <property type="entry name" value="Homeodomain-like_sf"/>
</dbReference>